<name>A0ABS5W7W5_9SPHN</name>
<sequence length="398" mass="42196">MAILAAVPAISQGGSAPPVRYTIDAGTISGMGAMGANGGGGLNSAMAMMRGGGNQVAHELRLRLGSSQAPAGDPKADHFIPQGMRMGASLPLVTPRQVTGTQEYTPGQMPTGRLLLFWGCGEHAGPGQPVVIDFSKLARGQVPPGLYAQSLNLPEDWSITSANSKTFGEWPNERDPKPVPGNASLLGTQRIASTYAPEISFELANDFMSALRPSTADAAGGAVNLSWNSVPTATGYYAWVMAMNPDQSGQPRDMVWWTSSSTQQFGGPMWDWLSPSTVQKLITAKTVMPPSQTSCTIPAEVREQGGPFMMTNLYAYGPQADFSYPVRPANAARSWQPDWIARVRFRANAMVMHGMPGMSDFGASSESSEEAQPAQQGQELPRCKGLSGIAKRAAGLCQ</sequence>
<feature type="region of interest" description="Disordered" evidence="1">
    <location>
        <begin position="357"/>
        <end position="383"/>
    </location>
</feature>
<evidence type="ECO:0000256" key="1">
    <source>
        <dbReference type="SAM" id="MobiDB-lite"/>
    </source>
</evidence>
<reference evidence="2 3" key="1">
    <citation type="submission" date="2021-05" db="EMBL/GenBank/DDBJ databases">
        <title>Croceibacterium sp. LX-88 genome sequence.</title>
        <authorList>
            <person name="Luo X."/>
        </authorList>
    </citation>
    <scope>NUCLEOTIDE SEQUENCE [LARGE SCALE GENOMIC DNA]</scope>
    <source>
        <strain evidence="2 3">LX-88</strain>
    </source>
</reference>
<comment type="caution">
    <text evidence="2">The sequence shown here is derived from an EMBL/GenBank/DDBJ whole genome shotgun (WGS) entry which is preliminary data.</text>
</comment>
<evidence type="ECO:0000313" key="2">
    <source>
        <dbReference type="EMBL" id="MBT2135863.1"/>
    </source>
</evidence>
<accession>A0ABS5W7W5</accession>
<gene>
    <name evidence="2" type="ORF">KK137_16110</name>
</gene>
<feature type="compositionally biased region" description="Low complexity" evidence="1">
    <location>
        <begin position="362"/>
        <end position="379"/>
    </location>
</feature>
<protein>
    <recommendedName>
        <fullName evidence="4">GH16 domain-containing protein</fullName>
    </recommendedName>
</protein>
<dbReference type="Proteomes" id="UP000811255">
    <property type="component" value="Unassembled WGS sequence"/>
</dbReference>
<evidence type="ECO:0000313" key="3">
    <source>
        <dbReference type="Proteomes" id="UP000811255"/>
    </source>
</evidence>
<dbReference type="EMBL" id="JAHFVK010000003">
    <property type="protein sequence ID" value="MBT2135863.1"/>
    <property type="molecule type" value="Genomic_DNA"/>
</dbReference>
<evidence type="ECO:0008006" key="4">
    <source>
        <dbReference type="Google" id="ProtNLM"/>
    </source>
</evidence>
<organism evidence="2 3">
    <name type="scientific">Croceibacterium selenioxidans</name>
    <dbReference type="NCBI Taxonomy" id="2838833"/>
    <lineage>
        <taxon>Bacteria</taxon>
        <taxon>Pseudomonadati</taxon>
        <taxon>Pseudomonadota</taxon>
        <taxon>Alphaproteobacteria</taxon>
        <taxon>Sphingomonadales</taxon>
        <taxon>Erythrobacteraceae</taxon>
        <taxon>Croceibacterium</taxon>
    </lineage>
</organism>
<proteinExistence type="predicted"/>
<keyword evidence="3" id="KW-1185">Reference proteome</keyword>